<dbReference type="OrthoDB" id="10262320at2759"/>
<dbReference type="AlphaFoldDB" id="T1FDW4"/>
<dbReference type="GO" id="GO:0005925">
    <property type="term" value="C:focal adhesion"/>
    <property type="evidence" value="ECO:0000318"/>
    <property type="project" value="GO_Central"/>
</dbReference>
<dbReference type="SUPFAM" id="SSF109885">
    <property type="entry name" value="I/LWEQ domain"/>
    <property type="match status" value="2"/>
</dbReference>
<keyword evidence="7" id="KW-1185">Reference proteome</keyword>
<reference evidence="6" key="3">
    <citation type="submission" date="2015-06" db="UniProtKB">
        <authorList>
            <consortium name="EnsemblMetazoa"/>
        </authorList>
    </citation>
    <scope>IDENTIFICATION</scope>
</reference>
<dbReference type="Pfam" id="PF21896">
    <property type="entry name" value="Talin_IBS2B"/>
    <property type="match status" value="1"/>
</dbReference>
<dbReference type="InterPro" id="IPR054082">
    <property type="entry name" value="Talin_IBS2B"/>
</dbReference>
<feature type="domain" description="Talin-1/2 VBS2" evidence="4">
    <location>
        <begin position="265"/>
        <end position="343"/>
    </location>
</feature>
<evidence type="ECO:0000259" key="2">
    <source>
        <dbReference type="Pfam" id="PF21692"/>
    </source>
</evidence>
<reference evidence="7" key="1">
    <citation type="submission" date="2012-12" db="EMBL/GenBank/DDBJ databases">
        <authorList>
            <person name="Hellsten U."/>
            <person name="Grimwood J."/>
            <person name="Chapman J.A."/>
            <person name="Shapiro H."/>
            <person name="Aerts A."/>
            <person name="Otillar R.P."/>
            <person name="Terry A.Y."/>
            <person name="Boore J.L."/>
            <person name="Simakov O."/>
            <person name="Marletaz F."/>
            <person name="Cho S.-J."/>
            <person name="Edsinger-Gonzales E."/>
            <person name="Havlak P."/>
            <person name="Kuo D.-H."/>
            <person name="Larsson T."/>
            <person name="Lv J."/>
            <person name="Arendt D."/>
            <person name="Savage R."/>
            <person name="Osoegawa K."/>
            <person name="de Jong P."/>
            <person name="Lindberg D.R."/>
            <person name="Seaver E.C."/>
            <person name="Weisblat D.A."/>
            <person name="Putnam N.H."/>
            <person name="Grigoriev I.V."/>
            <person name="Rokhsar D.S."/>
        </authorList>
    </citation>
    <scope>NUCLEOTIDE SEQUENCE</scope>
</reference>
<dbReference type="Gene3D" id="1.20.120.230">
    <property type="entry name" value="Alpha-catenin/vinculin-like"/>
    <property type="match status" value="2"/>
</dbReference>
<dbReference type="SUPFAM" id="SSF109880">
    <property type="entry name" value="A middle domain of Talin 1"/>
    <property type="match status" value="1"/>
</dbReference>
<dbReference type="GO" id="GO:0005737">
    <property type="term" value="C:cytoplasm"/>
    <property type="evidence" value="ECO:0000318"/>
    <property type="project" value="GO_Central"/>
</dbReference>
<dbReference type="eggNOG" id="KOG4261">
    <property type="taxonomic scope" value="Eukaryota"/>
</dbReference>
<dbReference type="GO" id="GO:0005200">
    <property type="term" value="F:structural constituent of cytoskeleton"/>
    <property type="evidence" value="ECO:0007669"/>
    <property type="project" value="InterPro"/>
</dbReference>
<dbReference type="EnsemblMetazoa" id="HelroT178918">
    <property type="protein sequence ID" value="HelroP178918"/>
    <property type="gene ID" value="HelroG178918"/>
</dbReference>
<dbReference type="STRING" id="6412.T1FDW4"/>
<protein>
    <recommendedName>
        <fullName evidence="8">I/LWEQ domain-containing protein</fullName>
    </recommendedName>
</protein>
<evidence type="ECO:0000313" key="7">
    <source>
        <dbReference type="Proteomes" id="UP000015101"/>
    </source>
</evidence>
<dbReference type="GO" id="GO:0030036">
    <property type="term" value="P:actin cytoskeleton organization"/>
    <property type="evidence" value="ECO:0000318"/>
    <property type="project" value="GO_Central"/>
</dbReference>
<sequence>MRSQMSAMNQAVARIINLMTSPSRHPHTPPPHHHYRPVEAGEDVDRDSSLDCVAVGSAIQAISSNICGFSRHIHELAASMSGDEVEDGSKLLEAARKLVDAFNALLSNLQPHCDQSKHDMLNFASQIGETSEKLISLIERSHVAADAAGIDDSYKNTLLNLSQAVAMATNVLMMKVKGVACERTNQSEQRDIISCATNCAHRTSQLVACAKESCAMNDVTKHELDEAANQVMLCVQQLIDHVTTSSLRCRQHYTNKAFDKANKVAVIVRTTDELCMNINNTQVMIQQARLLAMATSQLVNALKLEAEEEEKMKRKNSEEHHKLLTAAKELADATTKMVEAAKISLRRLTTRTTQMMNTCAGIGRYNRDVRMQQQLLNICKMISSNNILQAVQSLRTSVVTINNISSSCCNNVDEVETQQAILADLVNTSKCMLNPCEQLLSAALATAATIMEESAVHHLSCSADQLTEAMQLLKEDVEKCSSILSLTSDPMDLYLQTINQAQHELRTFKSCLRAFEVEKDCDGEKEERDSEEMKRERQVWFNKLGTSSKNVGSCMARMLTHAIQGRTSETHQSTDESISSLISLTNSVKGIVECSPHDVTLQEAVMDLGSDVLEKSKNLIIEAKLALKECAGTDRQTKLVSVAKSLSHALSQLISCVPGVKQVDDVIRYISNYNVTIHQQVDRIVVINNYDHTSLPLNQYLLSKPETRIQQSL</sequence>
<evidence type="ECO:0000259" key="4">
    <source>
        <dbReference type="Pfam" id="PF25177"/>
    </source>
</evidence>
<dbReference type="Pfam" id="PF25177">
    <property type="entry name" value="Talin_VBS2"/>
    <property type="match status" value="1"/>
</dbReference>
<dbReference type="RefSeq" id="XP_009026025.1">
    <property type="nucleotide sequence ID" value="XM_009027777.1"/>
</dbReference>
<feature type="domain" description="Talin R4" evidence="2">
    <location>
        <begin position="348"/>
        <end position="478"/>
    </location>
</feature>
<dbReference type="InterPro" id="IPR035964">
    <property type="entry name" value="I/LWEQ_dom_sf"/>
</dbReference>
<dbReference type="InterPro" id="IPR015224">
    <property type="entry name" value="Talin_cent"/>
</dbReference>
<evidence type="ECO:0008006" key="8">
    <source>
        <dbReference type="Google" id="ProtNLM"/>
    </source>
</evidence>
<dbReference type="GO" id="GO:0098609">
    <property type="term" value="P:cell-cell adhesion"/>
    <property type="evidence" value="ECO:0000318"/>
    <property type="project" value="GO_Central"/>
</dbReference>
<dbReference type="PANTHER" id="PTHR19981:SF1">
    <property type="entry name" value="RHEA, ISOFORM B"/>
    <property type="match status" value="1"/>
</dbReference>
<reference evidence="5 7" key="2">
    <citation type="journal article" date="2013" name="Nature">
        <title>Insights into bilaterian evolution from three spiralian genomes.</title>
        <authorList>
            <person name="Simakov O."/>
            <person name="Marletaz F."/>
            <person name="Cho S.J."/>
            <person name="Edsinger-Gonzales E."/>
            <person name="Havlak P."/>
            <person name="Hellsten U."/>
            <person name="Kuo D.H."/>
            <person name="Larsson T."/>
            <person name="Lv J."/>
            <person name="Arendt D."/>
            <person name="Savage R."/>
            <person name="Osoegawa K."/>
            <person name="de Jong P."/>
            <person name="Grimwood J."/>
            <person name="Chapman J.A."/>
            <person name="Shapiro H."/>
            <person name="Aerts A."/>
            <person name="Otillar R.P."/>
            <person name="Terry A.Y."/>
            <person name="Boore J.L."/>
            <person name="Grigoriev I.V."/>
            <person name="Lindberg D.R."/>
            <person name="Seaver E.C."/>
            <person name="Weisblat D.A."/>
            <person name="Putnam N.H."/>
            <person name="Rokhsar D.S."/>
        </authorList>
    </citation>
    <scope>NUCLEOTIDE SEQUENCE</scope>
</reference>
<dbReference type="EMBL" id="KB097496">
    <property type="protein sequence ID" value="ESN95997.1"/>
    <property type="molecule type" value="Genomic_DNA"/>
</dbReference>
<dbReference type="Pfam" id="PF21692">
    <property type="entry name" value="Talin_R4"/>
    <property type="match status" value="1"/>
</dbReference>
<dbReference type="PANTHER" id="PTHR19981">
    <property type="entry name" value="TALIN"/>
    <property type="match status" value="1"/>
</dbReference>
<dbReference type="InterPro" id="IPR049108">
    <property type="entry name" value="Talin_R4"/>
</dbReference>
<dbReference type="Pfam" id="PF09141">
    <property type="entry name" value="Talin_middle"/>
    <property type="match status" value="1"/>
</dbReference>
<dbReference type="GO" id="GO:0001726">
    <property type="term" value="C:ruffle"/>
    <property type="evidence" value="ECO:0007669"/>
    <property type="project" value="InterPro"/>
</dbReference>
<dbReference type="EMBL" id="AMQM01006625">
    <property type="status" value="NOT_ANNOTATED_CDS"/>
    <property type="molecule type" value="Genomic_DNA"/>
</dbReference>
<evidence type="ECO:0000313" key="5">
    <source>
        <dbReference type="EMBL" id="ESN95997.1"/>
    </source>
</evidence>
<organism evidence="6 7">
    <name type="scientific">Helobdella robusta</name>
    <name type="common">Californian leech</name>
    <dbReference type="NCBI Taxonomy" id="6412"/>
    <lineage>
        <taxon>Eukaryota</taxon>
        <taxon>Metazoa</taxon>
        <taxon>Spiralia</taxon>
        <taxon>Lophotrochozoa</taxon>
        <taxon>Annelida</taxon>
        <taxon>Clitellata</taxon>
        <taxon>Hirudinea</taxon>
        <taxon>Rhynchobdellida</taxon>
        <taxon>Glossiphoniidae</taxon>
        <taxon>Helobdella</taxon>
    </lineage>
</organism>
<name>T1FDW4_HELRO</name>
<dbReference type="GeneID" id="20207013"/>
<dbReference type="GO" id="GO:0003779">
    <property type="term" value="F:actin binding"/>
    <property type="evidence" value="ECO:0007669"/>
    <property type="project" value="InterPro"/>
</dbReference>
<evidence type="ECO:0000313" key="6">
    <source>
        <dbReference type="EnsemblMetazoa" id="HelroP178918"/>
    </source>
</evidence>
<evidence type="ECO:0000259" key="3">
    <source>
        <dbReference type="Pfam" id="PF21896"/>
    </source>
</evidence>
<dbReference type="GO" id="GO:0005178">
    <property type="term" value="F:integrin binding"/>
    <property type="evidence" value="ECO:0000318"/>
    <property type="project" value="GO_Central"/>
</dbReference>
<dbReference type="GO" id="GO:0005886">
    <property type="term" value="C:plasma membrane"/>
    <property type="evidence" value="ECO:0000318"/>
    <property type="project" value="GO_Central"/>
</dbReference>
<evidence type="ECO:0000259" key="1">
    <source>
        <dbReference type="Pfam" id="PF09141"/>
    </source>
</evidence>
<gene>
    <name evidence="6" type="primary">20207013</name>
    <name evidence="5" type="ORF">HELRODRAFT_178918</name>
</gene>
<dbReference type="InterPro" id="IPR036476">
    <property type="entry name" value="Talin_cent_sf"/>
</dbReference>
<dbReference type="Proteomes" id="UP000015101">
    <property type="component" value="Unassembled WGS sequence"/>
</dbReference>
<dbReference type="CTD" id="20207013"/>
<dbReference type="Gene3D" id="1.20.1420.10">
    <property type="entry name" value="Talin, central domain"/>
    <property type="match status" value="2"/>
</dbReference>
<feature type="domain" description="Talin IBS2B" evidence="3">
    <location>
        <begin position="491"/>
        <end position="659"/>
    </location>
</feature>
<dbReference type="HOGENOM" id="CLU_354744_0_0_1"/>
<dbReference type="KEGG" id="hro:HELRODRAFT_178918"/>
<proteinExistence type="predicted"/>
<feature type="domain" description="Talin central" evidence="1">
    <location>
        <begin position="46"/>
        <end position="135"/>
    </location>
</feature>
<dbReference type="InParanoid" id="T1FDW4"/>
<dbReference type="InterPro" id="IPR057346">
    <property type="entry name" value="Talin1/2_VBS2"/>
</dbReference>
<accession>T1FDW4</accession>